<dbReference type="RefSeq" id="WP_189171083.1">
    <property type="nucleotide sequence ID" value="NZ_BMQB01000007.1"/>
</dbReference>
<name>A0A8J3B758_9ACTN</name>
<protein>
    <submittedName>
        <fullName evidence="1">Uncharacterized protein</fullName>
    </submittedName>
</protein>
<reference evidence="1" key="2">
    <citation type="submission" date="2020-09" db="EMBL/GenBank/DDBJ databases">
        <authorList>
            <person name="Sun Q."/>
            <person name="Ohkuma M."/>
        </authorList>
    </citation>
    <scope>NUCLEOTIDE SEQUENCE</scope>
    <source>
        <strain evidence="1">JCM 3090</strain>
    </source>
</reference>
<dbReference type="AlphaFoldDB" id="A0A8J3B758"/>
<dbReference type="Proteomes" id="UP000649739">
    <property type="component" value="Unassembled WGS sequence"/>
</dbReference>
<sequence length="48" mass="5524">MIRTDLDRRRRVLNRRIRAAVTARRLAAAVRDLDAKDLTPDERIPAVA</sequence>
<dbReference type="EMBL" id="BMQB01000007">
    <property type="protein sequence ID" value="GGK00681.1"/>
    <property type="molecule type" value="Genomic_DNA"/>
</dbReference>
<accession>A0A8J3B758</accession>
<evidence type="ECO:0000313" key="1">
    <source>
        <dbReference type="EMBL" id="GGK00681.1"/>
    </source>
</evidence>
<organism evidence="1 2">
    <name type="scientific">Pilimelia anulata</name>
    <dbReference type="NCBI Taxonomy" id="53371"/>
    <lineage>
        <taxon>Bacteria</taxon>
        <taxon>Bacillati</taxon>
        <taxon>Actinomycetota</taxon>
        <taxon>Actinomycetes</taxon>
        <taxon>Micromonosporales</taxon>
        <taxon>Micromonosporaceae</taxon>
        <taxon>Pilimelia</taxon>
    </lineage>
</organism>
<reference evidence="1" key="1">
    <citation type="journal article" date="2014" name="Int. J. Syst. Evol. Microbiol.">
        <title>Complete genome sequence of Corynebacterium casei LMG S-19264T (=DSM 44701T), isolated from a smear-ripened cheese.</title>
        <authorList>
            <consortium name="US DOE Joint Genome Institute (JGI-PGF)"/>
            <person name="Walter F."/>
            <person name="Albersmeier A."/>
            <person name="Kalinowski J."/>
            <person name="Ruckert C."/>
        </authorList>
    </citation>
    <scope>NUCLEOTIDE SEQUENCE</scope>
    <source>
        <strain evidence="1">JCM 3090</strain>
    </source>
</reference>
<gene>
    <name evidence="1" type="ORF">GCM10010123_33240</name>
</gene>
<comment type="caution">
    <text evidence="1">The sequence shown here is derived from an EMBL/GenBank/DDBJ whole genome shotgun (WGS) entry which is preliminary data.</text>
</comment>
<keyword evidence="2" id="KW-1185">Reference proteome</keyword>
<evidence type="ECO:0000313" key="2">
    <source>
        <dbReference type="Proteomes" id="UP000649739"/>
    </source>
</evidence>
<proteinExistence type="predicted"/>